<dbReference type="SUPFAM" id="SSF48452">
    <property type="entry name" value="TPR-like"/>
    <property type="match status" value="1"/>
</dbReference>
<evidence type="ECO:0000259" key="1">
    <source>
        <dbReference type="Pfam" id="PF00535"/>
    </source>
</evidence>
<dbReference type="GO" id="GO:0016740">
    <property type="term" value="F:transferase activity"/>
    <property type="evidence" value="ECO:0007669"/>
    <property type="project" value="UniProtKB-KW"/>
</dbReference>
<dbReference type="EMBL" id="SLXO01000009">
    <property type="protein sequence ID" value="TCP32581.1"/>
    <property type="molecule type" value="Genomic_DNA"/>
</dbReference>
<dbReference type="PANTHER" id="PTHR43685:SF2">
    <property type="entry name" value="GLYCOSYLTRANSFERASE 2-LIKE DOMAIN-CONTAINING PROTEIN"/>
    <property type="match status" value="1"/>
</dbReference>
<dbReference type="Gene3D" id="3.90.550.10">
    <property type="entry name" value="Spore Coat Polysaccharide Biosynthesis Protein SpsA, Chain A"/>
    <property type="match status" value="1"/>
</dbReference>
<dbReference type="Pfam" id="PF00535">
    <property type="entry name" value="Glycos_transf_2"/>
    <property type="match status" value="1"/>
</dbReference>
<dbReference type="InterPro" id="IPR011990">
    <property type="entry name" value="TPR-like_helical_dom_sf"/>
</dbReference>
<dbReference type="Proteomes" id="UP000295399">
    <property type="component" value="Unassembled WGS sequence"/>
</dbReference>
<sequence length="392" mass="41267">MPAYNAASTVAAALRSVCDTHDGPILLVDDRSADDTVARARAVAGARLQVVTAPGPRGVARARALALAAIDTPYGLWLDADDLMAPGRPQAVRAALDAGADLVYDAVTLIDTAGRVERDLPMPAFLHGPGRLWRQVERNWLNGLFCGFRTDIARRVGYDPELSTGEDYRFCLDALMAGARIALLDRVGVFYRHGAATLSRNLAVAQANMRRVHRALDWAAAEAGMARAGLPAVEIAYTRAAQAVHRGDAAAALAAAEVLLDGAETIAPYGHSADWMGRFLGGAALLALDRPGEAAAWLRAAVEGRPQAGDGADLHNNLGVAAARTGDRAAAQRAFAAAAERRPGYVDAAHNARLLAQAGGPVAADAWAVTRLPLRNVANRDRYDAAEAARRS</sequence>
<evidence type="ECO:0000313" key="3">
    <source>
        <dbReference type="Proteomes" id="UP000295399"/>
    </source>
</evidence>
<dbReference type="InterPro" id="IPR029044">
    <property type="entry name" value="Nucleotide-diphossugar_trans"/>
</dbReference>
<comment type="caution">
    <text evidence="2">The sequence shown here is derived from an EMBL/GenBank/DDBJ whole genome shotgun (WGS) entry which is preliminary data.</text>
</comment>
<reference evidence="2 3" key="1">
    <citation type="submission" date="2019-03" db="EMBL/GenBank/DDBJ databases">
        <title>Genomic Encyclopedia of Type Strains, Phase IV (KMG-IV): sequencing the most valuable type-strain genomes for metagenomic binning, comparative biology and taxonomic classification.</title>
        <authorList>
            <person name="Goeker M."/>
        </authorList>
    </citation>
    <scope>NUCLEOTIDE SEQUENCE [LARGE SCALE GENOMIC DNA]</scope>
    <source>
        <strain evidence="2 3">DSM 2132</strain>
    </source>
</reference>
<dbReference type="PANTHER" id="PTHR43685">
    <property type="entry name" value="GLYCOSYLTRANSFERASE"/>
    <property type="match status" value="1"/>
</dbReference>
<keyword evidence="2" id="KW-0808">Transferase</keyword>
<name>A0A4R2PEK6_RHOSA</name>
<dbReference type="InterPro" id="IPR001173">
    <property type="entry name" value="Glyco_trans_2-like"/>
</dbReference>
<dbReference type="SUPFAM" id="SSF53448">
    <property type="entry name" value="Nucleotide-diphospho-sugar transferases"/>
    <property type="match status" value="1"/>
</dbReference>
<dbReference type="AlphaFoldDB" id="A0A4R2PEK6"/>
<dbReference type="RefSeq" id="WP_165878866.1">
    <property type="nucleotide sequence ID" value="NZ_JACIGF010000009.1"/>
</dbReference>
<proteinExistence type="predicted"/>
<protein>
    <submittedName>
        <fullName evidence="2">Glycosyltransferase involved in cell wall biosynthesis</fullName>
    </submittedName>
</protein>
<accession>A0A4R2PEK6</accession>
<dbReference type="InParanoid" id="A0A4R2PEK6"/>
<feature type="domain" description="Glycosyltransferase 2-like" evidence="1">
    <location>
        <begin position="1"/>
        <end position="119"/>
    </location>
</feature>
<gene>
    <name evidence="2" type="ORF">EV659_10973</name>
</gene>
<dbReference type="Gene3D" id="1.25.40.10">
    <property type="entry name" value="Tetratricopeptide repeat domain"/>
    <property type="match status" value="1"/>
</dbReference>
<organism evidence="2 3">
    <name type="scientific">Rhodothalassium salexigens DSM 2132</name>
    <dbReference type="NCBI Taxonomy" id="1188247"/>
    <lineage>
        <taxon>Bacteria</taxon>
        <taxon>Pseudomonadati</taxon>
        <taxon>Pseudomonadota</taxon>
        <taxon>Alphaproteobacteria</taxon>
        <taxon>Rhodothalassiales</taxon>
        <taxon>Rhodothalassiaceae</taxon>
        <taxon>Rhodothalassium</taxon>
    </lineage>
</organism>
<dbReference type="InterPro" id="IPR050834">
    <property type="entry name" value="Glycosyltransf_2"/>
</dbReference>
<keyword evidence="3" id="KW-1185">Reference proteome</keyword>
<evidence type="ECO:0000313" key="2">
    <source>
        <dbReference type="EMBL" id="TCP32581.1"/>
    </source>
</evidence>